<dbReference type="InterPro" id="IPR011004">
    <property type="entry name" value="Trimer_LpxA-like_sf"/>
</dbReference>
<reference evidence="4 5" key="1">
    <citation type="submission" date="2014-07" db="EMBL/GenBank/DDBJ databases">
        <title>Genome of Chryseobacterium formosense LMG 24722.</title>
        <authorList>
            <person name="Pipes S.E."/>
            <person name="Stropko S.J."/>
            <person name="Newman J.D."/>
        </authorList>
    </citation>
    <scope>NUCLEOTIDE SEQUENCE [LARGE SCALE GENOMIC DNA]</scope>
    <source>
        <strain evidence="4 5">LMG 24722</strain>
    </source>
</reference>
<keyword evidence="3" id="KW-1133">Transmembrane helix</keyword>
<keyword evidence="3" id="KW-0472">Membrane</keyword>
<dbReference type="GO" id="GO:0005829">
    <property type="term" value="C:cytosol"/>
    <property type="evidence" value="ECO:0007669"/>
    <property type="project" value="TreeGrafter"/>
</dbReference>
<evidence type="ECO:0000313" key="5">
    <source>
        <dbReference type="Proteomes" id="UP000028713"/>
    </source>
</evidence>
<dbReference type="EMBL" id="JPRP01000001">
    <property type="protein sequence ID" value="KFF00368.1"/>
    <property type="molecule type" value="Genomic_DNA"/>
</dbReference>
<dbReference type="PANTHER" id="PTHR23416">
    <property type="entry name" value="SIALIC ACID SYNTHASE-RELATED"/>
    <property type="match status" value="1"/>
</dbReference>
<accession>A0A085Z7F4</accession>
<dbReference type="Pfam" id="PF00132">
    <property type="entry name" value="Hexapep"/>
    <property type="match status" value="1"/>
</dbReference>
<feature type="transmembrane region" description="Helical" evidence="3">
    <location>
        <begin position="12"/>
        <end position="32"/>
    </location>
</feature>
<dbReference type="InterPro" id="IPR051159">
    <property type="entry name" value="Hexapeptide_acetyltransf"/>
</dbReference>
<sequence>MIRLFKEYAISILEYGALILGYIPIHWLRIFYYRNFLRVKIGKNSTIHRCCQIRWGKIVIGDNVIIGENALLDGRVGLYIGNNVNFSSNVSIYSLQHDYNSPDFAAVGNPVYINDNAWISCNTVILPGVTVHEGAVVAAMCLVNKDVPEYTVVGGIPFKIISTRNRDIQYKLKYHKPFF</sequence>
<evidence type="ECO:0000256" key="3">
    <source>
        <dbReference type="SAM" id="Phobius"/>
    </source>
</evidence>
<dbReference type="AlphaFoldDB" id="A0A085Z7F4"/>
<evidence type="ECO:0000313" key="4">
    <source>
        <dbReference type="EMBL" id="KFF00368.1"/>
    </source>
</evidence>
<dbReference type="GO" id="GO:0008374">
    <property type="term" value="F:O-acyltransferase activity"/>
    <property type="evidence" value="ECO:0007669"/>
    <property type="project" value="TreeGrafter"/>
</dbReference>
<dbReference type="OrthoDB" id="9812571at2"/>
<dbReference type="Proteomes" id="UP000028713">
    <property type="component" value="Unassembled WGS sequence"/>
</dbReference>
<comment type="caution">
    <text evidence="4">The sequence shown here is derived from an EMBL/GenBank/DDBJ whole genome shotgun (WGS) entry which is preliminary data.</text>
</comment>
<evidence type="ECO:0000256" key="2">
    <source>
        <dbReference type="ARBA" id="ARBA00022679"/>
    </source>
</evidence>
<dbReference type="Gene3D" id="2.160.10.10">
    <property type="entry name" value="Hexapeptide repeat proteins"/>
    <property type="match status" value="1"/>
</dbReference>
<keyword evidence="5" id="KW-1185">Reference proteome</keyword>
<dbReference type="PANTHER" id="PTHR23416:SF23">
    <property type="entry name" value="ACETYLTRANSFERASE C18B11.09C-RELATED"/>
    <property type="match status" value="1"/>
</dbReference>
<evidence type="ECO:0008006" key="6">
    <source>
        <dbReference type="Google" id="ProtNLM"/>
    </source>
</evidence>
<protein>
    <recommendedName>
        <fullName evidence="6">Acetyltransferase</fullName>
    </recommendedName>
</protein>
<gene>
    <name evidence="4" type="ORF">IX39_06855</name>
</gene>
<dbReference type="SUPFAM" id="SSF51161">
    <property type="entry name" value="Trimeric LpxA-like enzymes"/>
    <property type="match status" value="1"/>
</dbReference>
<comment type="similarity">
    <text evidence="1">Belongs to the transferase hexapeptide repeat family.</text>
</comment>
<keyword evidence="2" id="KW-0808">Transferase</keyword>
<dbReference type="RefSeq" id="WP_034674533.1">
    <property type="nucleotide sequence ID" value="NZ_FPAP01000001.1"/>
</dbReference>
<name>A0A085Z7F4_9FLAO</name>
<dbReference type="CDD" id="cd04647">
    <property type="entry name" value="LbH_MAT_like"/>
    <property type="match status" value="1"/>
</dbReference>
<dbReference type="eggNOG" id="COG0110">
    <property type="taxonomic scope" value="Bacteria"/>
</dbReference>
<dbReference type="InterPro" id="IPR001451">
    <property type="entry name" value="Hexapep"/>
</dbReference>
<organism evidence="4 5">
    <name type="scientific">Chryseobacterium formosense</name>
    <dbReference type="NCBI Taxonomy" id="236814"/>
    <lineage>
        <taxon>Bacteria</taxon>
        <taxon>Pseudomonadati</taxon>
        <taxon>Bacteroidota</taxon>
        <taxon>Flavobacteriia</taxon>
        <taxon>Flavobacteriales</taxon>
        <taxon>Weeksellaceae</taxon>
        <taxon>Chryseobacterium group</taxon>
        <taxon>Chryseobacterium</taxon>
    </lineage>
</organism>
<proteinExistence type="inferred from homology"/>
<keyword evidence="3" id="KW-0812">Transmembrane</keyword>
<evidence type="ECO:0000256" key="1">
    <source>
        <dbReference type="ARBA" id="ARBA00007274"/>
    </source>
</evidence>
<dbReference type="STRING" id="236814.IX39_06855"/>